<dbReference type="SUPFAM" id="SSF48371">
    <property type="entry name" value="ARM repeat"/>
    <property type="match status" value="1"/>
</dbReference>
<proteinExistence type="predicted"/>
<evidence type="ECO:0000313" key="1">
    <source>
        <dbReference type="EMBL" id="GAP39661.1"/>
    </source>
</evidence>
<dbReference type="EMBL" id="DF968180">
    <property type="protein sequence ID" value="GAP39661.1"/>
    <property type="molecule type" value="Genomic_DNA"/>
</dbReference>
<keyword evidence="2" id="KW-1185">Reference proteome</keyword>
<name>A0A0K8PAJ8_9CHLR</name>
<dbReference type="RefSeq" id="WP_062278300.1">
    <property type="nucleotide sequence ID" value="NZ_DF968180.1"/>
</dbReference>
<dbReference type="AlphaFoldDB" id="A0A0K8PAJ8"/>
<dbReference type="Pfam" id="PF08713">
    <property type="entry name" value="DNA_alkylation"/>
    <property type="match status" value="1"/>
</dbReference>
<dbReference type="InterPro" id="IPR014825">
    <property type="entry name" value="DNA_alkylation"/>
</dbReference>
<dbReference type="PATRIC" id="fig|1678840.3.peg.737"/>
<dbReference type="Proteomes" id="UP000053370">
    <property type="component" value="Unassembled WGS sequence"/>
</dbReference>
<dbReference type="CDD" id="cd06561">
    <property type="entry name" value="AlkD_like"/>
    <property type="match status" value="1"/>
</dbReference>
<organism evidence="1">
    <name type="scientific">Flexilinea flocculi</name>
    <dbReference type="NCBI Taxonomy" id="1678840"/>
    <lineage>
        <taxon>Bacteria</taxon>
        <taxon>Bacillati</taxon>
        <taxon>Chloroflexota</taxon>
        <taxon>Anaerolineae</taxon>
        <taxon>Anaerolineales</taxon>
        <taxon>Anaerolineaceae</taxon>
        <taxon>Flexilinea</taxon>
    </lineage>
</organism>
<accession>A0A0K8PAJ8</accession>
<sequence>MNFNTREQLLAVADPQYQAFSLKLIPDAGPVLGVRIPLIRKIARDIAADDFRKWLSEYECYWHEEILLQGLVIGYASMEADERLDYIRAFLPKIHNWAVCDSFCSQLKFTLKHKELVWDFLQPYFSSEKEFDVRFAVVMSLCFFIDDQHIRQIFTRMDQINHDGYYAKMAVAWAISVCYVTFPELTRSFLAQDRLDDFTHNKSLQKITESYRISSDEKILIRTLKRKTNGNSH</sequence>
<dbReference type="InterPro" id="IPR016024">
    <property type="entry name" value="ARM-type_fold"/>
</dbReference>
<dbReference type="PANTHER" id="PTHR34070:SF1">
    <property type="entry name" value="DNA ALKYLATION REPAIR PROTEIN"/>
    <property type="match status" value="1"/>
</dbReference>
<dbReference type="OrthoDB" id="9784740at2"/>
<gene>
    <name evidence="1" type="ORF">ATC1_12195</name>
</gene>
<reference evidence="1" key="1">
    <citation type="journal article" date="2015" name="Genome Announc.">
        <title>Draft Genome Sequence of Anaerolineae Strain TC1, a Novel Isolate from a Methanogenic Wastewater Treatment System.</title>
        <authorList>
            <person name="Matsuura N."/>
            <person name="Tourlousse D.M."/>
            <person name="Sun L."/>
            <person name="Toyonaga M."/>
            <person name="Kuroda K."/>
            <person name="Ohashi A."/>
            <person name="Cruz R."/>
            <person name="Yamaguchi T."/>
            <person name="Sekiguchi Y."/>
        </authorList>
    </citation>
    <scope>NUCLEOTIDE SEQUENCE [LARGE SCALE GENOMIC DNA]</scope>
    <source>
        <strain evidence="1">TC1</strain>
    </source>
</reference>
<dbReference type="Gene3D" id="1.25.10.90">
    <property type="match status" value="1"/>
</dbReference>
<protein>
    <submittedName>
        <fullName evidence="1">3-methyladenine DNA glycosylase AlkD</fullName>
    </submittedName>
</protein>
<dbReference type="PANTHER" id="PTHR34070">
    <property type="entry name" value="ARMADILLO-TYPE FOLD"/>
    <property type="match status" value="1"/>
</dbReference>
<evidence type="ECO:0000313" key="2">
    <source>
        <dbReference type="Proteomes" id="UP000053370"/>
    </source>
</evidence>